<feature type="chain" id="PRO_5037157209" evidence="1">
    <location>
        <begin position="21"/>
        <end position="162"/>
    </location>
</feature>
<reference evidence="3" key="1">
    <citation type="submission" date="2022-11" db="UniProtKB">
        <authorList>
            <consortium name="WormBaseParasite"/>
        </authorList>
    </citation>
    <scope>IDENTIFICATION</scope>
</reference>
<protein>
    <submittedName>
        <fullName evidence="3">Uncharacterized protein</fullName>
    </submittedName>
</protein>
<proteinExistence type="predicted"/>
<dbReference type="WBParaSite" id="Gr19_v10_g14677.t1">
    <property type="protein sequence ID" value="Gr19_v10_g14677.t1"/>
    <property type="gene ID" value="Gr19_v10_g14677"/>
</dbReference>
<sequence length="162" mass="18399">MKLVLLILAALLLKCQKLGAWSFSSSSSSAMSSSSVFVLNEITRANQMSSFSYWAYERVIEYRCFQERVGWRLYLIPHVGVHIRTHLNREPRPDVNYGQLAATWNWQSPSHHSLALGDVIKNAPKGYSLLSNNCYDALKSVLGMLRPEYSCDHVRCKACGWV</sequence>
<dbReference type="AlphaFoldDB" id="A0A914HA52"/>
<dbReference type="Proteomes" id="UP000887572">
    <property type="component" value="Unplaced"/>
</dbReference>
<keyword evidence="2" id="KW-1185">Reference proteome</keyword>
<evidence type="ECO:0000313" key="3">
    <source>
        <dbReference type="WBParaSite" id="Gr19_v10_g14677.t1"/>
    </source>
</evidence>
<organism evidence="2 3">
    <name type="scientific">Globodera rostochiensis</name>
    <name type="common">Golden nematode worm</name>
    <name type="synonym">Heterodera rostochiensis</name>
    <dbReference type="NCBI Taxonomy" id="31243"/>
    <lineage>
        <taxon>Eukaryota</taxon>
        <taxon>Metazoa</taxon>
        <taxon>Ecdysozoa</taxon>
        <taxon>Nematoda</taxon>
        <taxon>Chromadorea</taxon>
        <taxon>Rhabditida</taxon>
        <taxon>Tylenchina</taxon>
        <taxon>Tylenchomorpha</taxon>
        <taxon>Tylenchoidea</taxon>
        <taxon>Heteroderidae</taxon>
        <taxon>Heteroderinae</taxon>
        <taxon>Globodera</taxon>
    </lineage>
</organism>
<evidence type="ECO:0000313" key="2">
    <source>
        <dbReference type="Proteomes" id="UP000887572"/>
    </source>
</evidence>
<name>A0A914HA52_GLORO</name>
<accession>A0A914HA52</accession>
<keyword evidence="1" id="KW-0732">Signal</keyword>
<feature type="signal peptide" evidence="1">
    <location>
        <begin position="1"/>
        <end position="20"/>
    </location>
</feature>
<evidence type="ECO:0000256" key="1">
    <source>
        <dbReference type="SAM" id="SignalP"/>
    </source>
</evidence>